<protein>
    <recommendedName>
        <fullName evidence="1">Transglutaminase-like domain-containing protein</fullName>
    </recommendedName>
</protein>
<dbReference type="Pfam" id="PF08379">
    <property type="entry name" value="Bact_transglu_N"/>
    <property type="match status" value="1"/>
</dbReference>
<feature type="domain" description="Transglutaminase-like" evidence="1">
    <location>
        <begin position="176"/>
        <end position="248"/>
    </location>
</feature>
<dbReference type="InterPro" id="IPR038765">
    <property type="entry name" value="Papain-like_cys_pep_sf"/>
</dbReference>
<accession>A0A6C2YPH7</accession>
<dbReference type="InterPro" id="IPR002931">
    <property type="entry name" value="Transglutaminase-like"/>
</dbReference>
<evidence type="ECO:0000259" key="1">
    <source>
        <dbReference type="SMART" id="SM00460"/>
    </source>
</evidence>
<dbReference type="PANTHER" id="PTHR33490">
    <property type="entry name" value="BLR5614 PROTEIN-RELATED"/>
    <property type="match status" value="1"/>
</dbReference>
<dbReference type="SMART" id="SM00460">
    <property type="entry name" value="TGc"/>
    <property type="match status" value="1"/>
</dbReference>
<dbReference type="SUPFAM" id="SSF54001">
    <property type="entry name" value="Cysteine proteinases"/>
    <property type="match status" value="1"/>
</dbReference>
<dbReference type="AlphaFoldDB" id="A0A6C2YPH7"/>
<dbReference type="KEGG" id="tim:GMBLW1_04400"/>
<dbReference type="PANTHER" id="PTHR33490:SF7">
    <property type="entry name" value="BLR2979 PROTEIN"/>
    <property type="match status" value="1"/>
</dbReference>
<dbReference type="InterPro" id="IPR013589">
    <property type="entry name" value="Bac_transglu_N"/>
</dbReference>
<organism evidence="2">
    <name type="scientific">Tuwongella immobilis</name>
    <dbReference type="NCBI Taxonomy" id="692036"/>
    <lineage>
        <taxon>Bacteria</taxon>
        <taxon>Pseudomonadati</taxon>
        <taxon>Planctomycetota</taxon>
        <taxon>Planctomycetia</taxon>
        <taxon>Gemmatales</taxon>
        <taxon>Gemmataceae</taxon>
        <taxon>Tuwongella</taxon>
    </lineage>
</organism>
<name>A0A6C2YPH7_9BACT</name>
<reference evidence="2" key="1">
    <citation type="submission" date="2019-04" db="EMBL/GenBank/DDBJ databases">
        <authorList>
            <consortium name="Science for Life Laboratories"/>
        </authorList>
    </citation>
    <scope>NUCLEOTIDE SEQUENCE</scope>
    <source>
        <strain evidence="2">MBLW1</strain>
    </source>
</reference>
<gene>
    <name evidence="2" type="ORF">GMBLW1_04400</name>
</gene>
<sequence>MRYMIRHTTIYRYAAPVGGCHNLVHLTPRNDRNQRLLFCDLLVTPMPETVTRFTDFFGNDVTFFSIHEPHDQLQVTALSRVAVDRTDRGDLSASLPWEQVTQYVRNANSREGLDAFQYLYDSPFVKANPLLLDYTRESFKPGRALLAAVWDLNHRIFKDFKYSPMTTTLATPVEEVFRSRRGVCQDFAHLMIACMRSIGIAARYVSGYLRTTPAKDSRGNLLIGADASHAWVSVFDPHRGWVDFDPTNDLMPSDQHITLGWGRDYDDVSPIKGVILGGGQHRLEVGVEVKPVEV</sequence>
<keyword evidence="3" id="KW-1185">Reference proteome</keyword>
<dbReference type="Gene3D" id="3.10.620.30">
    <property type="match status" value="1"/>
</dbReference>
<dbReference type="EMBL" id="LR593887">
    <property type="protein sequence ID" value="VTS04408.1"/>
    <property type="molecule type" value="Genomic_DNA"/>
</dbReference>
<dbReference type="Proteomes" id="UP000464378">
    <property type="component" value="Chromosome"/>
</dbReference>
<dbReference type="RefSeq" id="WP_162658640.1">
    <property type="nucleotide sequence ID" value="NZ_LR593887.1"/>
</dbReference>
<proteinExistence type="predicted"/>
<evidence type="ECO:0000313" key="2">
    <source>
        <dbReference type="EMBL" id="VIP03520.1"/>
    </source>
</evidence>
<evidence type="ECO:0000313" key="3">
    <source>
        <dbReference type="Proteomes" id="UP000464378"/>
    </source>
</evidence>
<dbReference type="Pfam" id="PF01841">
    <property type="entry name" value="Transglut_core"/>
    <property type="match status" value="1"/>
</dbReference>
<dbReference type="InParanoid" id="A0A6C2YPH7"/>
<dbReference type="EMBL" id="LR586016">
    <property type="protein sequence ID" value="VIP03520.1"/>
    <property type="molecule type" value="Genomic_DNA"/>
</dbReference>